<dbReference type="OrthoDB" id="49058at2759"/>
<feature type="region of interest" description="Disordered" evidence="8">
    <location>
        <begin position="1"/>
        <end position="22"/>
    </location>
</feature>
<evidence type="ECO:0000256" key="3">
    <source>
        <dbReference type="ARBA" id="ARBA00022490"/>
    </source>
</evidence>
<keyword evidence="12" id="KW-1185">Reference proteome</keyword>
<evidence type="ECO:0000256" key="5">
    <source>
        <dbReference type="ARBA" id="ARBA00023212"/>
    </source>
</evidence>
<keyword evidence="6" id="KW-0131">Cell cycle</keyword>
<dbReference type="InterPro" id="IPR041513">
    <property type="entry name" value="SAS6_CC"/>
</dbReference>
<sequence>MADNKKQGKSRKRKTTNEKNTSLQSTLWTYDEKQKFVSALCKGPPYRHENGSINWMQLKRFIGTKTLQEVKHFAKTFHAMEHGTAYEEFSTRAAIDVWRQLAEKSKGEDKETKYIKVKIRMKEDGKSEENLLSKDVNVLYKEFDQRKCTLHISISLTINSSNHRKELYVRLTNPNDLLFLHSMTLGEEDFLNLKKQQGLLVDFAAFPQKFIELLELCINEQTNNVPRFLLNLTTNSSLNNSSTFDIVETNPFKHLVHLSLKFLPGNDEEIKRYLASCLKTLQEENTTVRQNLSCTENELSNRLSCTQQLLNEKTKELDELRRESEQRINNATSSLQRDLNEAQLKYEQCQRRNEEQFENERKNNDSRYNKMMSDLEQKLRTTQASNKELLDQKYRFEGLIRDLKSRLQNLEEEKEVTNKDLSKLRRQNTNLDTDRHERDKTLNHLRTRVAVLEQELKDKQQVISRTNELMENSSENKRRMEFDLEAKQNTIMKLEQTIKSVSAEVIKGNEIIQKLQTEMRSLKQRVKMMNIVTTKQEKLIEEKDVVLKENEEKISSLKQLEEQHQKEAKKLKQSMEELSLKLDESQETLKNNENVISWLNKQLNEQTLQQPHKTFSTTSNLSTNQNSRIQYQPMNNNLGNTKDFTKTNTLRPVSGTNFQRNTTTQQVPSYRPILKKSHFDVPHGISPIVPMTTNNQSNARKPLRQQHQMSTPLVQSQNNSNPVLENKYLSKPPQTISGEEENQDPSLQRKSKPFVLASAYFNENTAQ</sequence>
<feature type="compositionally biased region" description="Polar residues" evidence="8">
    <location>
        <begin position="691"/>
        <end position="723"/>
    </location>
</feature>
<dbReference type="InterPro" id="IPR038558">
    <property type="entry name" value="SAS-6_N_sf"/>
</dbReference>
<dbReference type="GO" id="GO:0007099">
    <property type="term" value="P:centriole replication"/>
    <property type="evidence" value="ECO:0007669"/>
    <property type="project" value="TreeGrafter"/>
</dbReference>
<accession>A0A7M5WMS6</accession>
<evidence type="ECO:0000259" key="9">
    <source>
        <dbReference type="Pfam" id="PF16531"/>
    </source>
</evidence>
<name>A0A7M5WMS6_9CNID</name>
<keyword evidence="5" id="KW-0206">Cytoskeleton</keyword>
<evidence type="ECO:0000256" key="4">
    <source>
        <dbReference type="ARBA" id="ARBA00023054"/>
    </source>
</evidence>
<feature type="domain" description="Spindle assembly abnormal protein 6 N-terminal" evidence="9">
    <location>
        <begin position="132"/>
        <end position="262"/>
    </location>
</feature>
<comment type="subcellular location">
    <subcellularLocation>
        <location evidence="1">Cytoplasm</location>
        <location evidence="1">Cytoskeleton</location>
        <location evidence="1">Microtubule organizing center</location>
        <location evidence="1">Centrosome</location>
    </subcellularLocation>
</comment>
<dbReference type="CDD" id="cd10142">
    <property type="entry name" value="HD_SAS6_N"/>
    <property type="match status" value="1"/>
</dbReference>
<organism evidence="11 12">
    <name type="scientific">Clytia hemisphaerica</name>
    <dbReference type="NCBI Taxonomy" id="252671"/>
    <lineage>
        <taxon>Eukaryota</taxon>
        <taxon>Metazoa</taxon>
        <taxon>Cnidaria</taxon>
        <taxon>Hydrozoa</taxon>
        <taxon>Hydroidolina</taxon>
        <taxon>Leptothecata</taxon>
        <taxon>Obeliida</taxon>
        <taxon>Clytiidae</taxon>
        <taxon>Clytia</taxon>
    </lineage>
</organism>
<dbReference type="GO" id="GO:0005814">
    <property type="term" value="C:centriole"/>
    <property type="evidence" value="ECO:0007669"/>
    <property type="project" value="TreeGrafter"/>
</dbReference>
<feature type="region of interest" description="Disordered" evidence="8">
    <location>
        <begin position="684"/>
        <end position="754"/>
    </location>
</feature>
<evidence type="ECO:0000256" key="6">
    <source>
        <dbReference type="ARBA" id="ARBA00023306"/>
    </source>
</evidence>
<reference evidence="11" key="1">
    <citation type="submission" date="2021-01" db="UniProtKB">
        <authorList>
            <consortium name="EnsemblMetazoa"/>
        </authorList>
    </citation>
    <scope>IDENTIFICATION</scope>
</reference>
<dbReference type="EnsemblMetazoa" id="CLYHEMT012097.2">
    <property type="protein sequence ID" value="CLYHEMP012097.2"/>
    <property type="gene ID" value="CLYHEMG012097"/>
</dbReference>
<evidence type="ECO:0000313" key="11">
    <source>
        <dbReference type="EnsemblMetazoa" id="CLYHEMP012097.2"/>
    </source>
</evidence>
<dbReference type="Proteomes" id="UP000594262">
    <property type="component" value="Unplaced"/>
</dbReference>
<dbReference type="Pfam" id="PF16531">
    <property type="entry name" value="SAS-6_N"/>
    <property type="match status" value="1"/>
</dbReference>
<dbReference type="Gene3D" id="1.10.287.1490">
    <property type="match status" value="1"/>
</dbReference>
<proteinExistence type="predicted"/>
<protein>
    <recommendedName>
        <fullName evidence="2">Spindle assembly abnormal protein 6 homolog</fullName>
    </recommendedName>
</protein>
<evidence type="ECO:0000256" key="8">
    <source>
        <dbReference type="SAM" id="MobiDB-lite"/>
    </source>
</evidence>
<evidence type="ECO:0000256" key="1">
    <source>
        <dbReference type="ARBA" id="ARBA00004300"/>
    </source>
</evidence>
<evidence type="ECO:0000313" key="12">
    <source>
        <dbReference type="Proteomes" id="UP000594262"/>
    </source>
</evidence>
<evidence type="ECO:0000256" key="2">
    <source>
        <dbReference type="ARBA" id="ARBA00020407"/>
    </source>
</evidence>
<dbReference type="AlphaFoldDB" id="A0A7M5WMS6"/>
<feature type="region of interest" description="Disordered" evidence="8">
    <location>
        <begin position="651"/>
        <end position="671"/>
    </location>
</feature>
<dbReference type="GO" id="GO:0005813">
    <property type="term" value="C:centrosome"/>
    <property type="evidence" value="ECO:0007669"/>
    <property type="project" value="UniProtKB-SubCell"/>
</dbReference>
<dbReference type="PANTHER" id="PTHR44281">
    <property type="entry name" value="SPINDLE ASSEMBLY ABNORMAL PROTEIN 6 HOMOLOG"/>
    <property type="match status" value="1"/>
</dbReference>
<dbReference type="Pfam" id="PF18594">
    <property type="entry name" value="Sas6_CC"/>
    <property type="match status" value="1"/>
</dbReference>
<dbReference type="InterPro" id="IPR032396">
    <property type="entry name" value="SAS-6_N"/>
</dbReference>
<evidence type="ECO:0000256" key="7">
    <source>
        <dbReference type="SAM" id="Coils"/>
    </source>
</evidence>
<keyword evidence="3" id="KW-0963">Cytoplasm</keyword>
<keyword evidence="4 7" id="KW-0175">Coiled coil</keyword>
<feature type="compositionally biased region" description="Polar residues" evidence="8">
    <location>
        <begin position="651"/>
        <end position="668"/>
    </location>
</feature>
<dbReference type="PANTHER" id="PTHR44281:SF2">
    <property type="entry name" value="SPINDLE ASSEMBLY ABNORMAL PROTEIN 6 HOMOLOG"/>
    <property type="match status" value="1"/>
</dbReference>
<evidence type="ECO:0000259" key="10">
    <source>
        <dbReference type="Pfam" id="PF18594"/>
    </source>
</evidence>
<dbReference type="Gene3D" id="2.170.210.20">
    <property type="entry name" value="Spindle assembly abnormal protein 6, N-terminal domain"/>
    <property type="match status" value="1"/>
</dbReference>
<feature type="coiled-coil region" evidence="7">
    <location>
        <begin position="278"/>
        <end position="595"/>
    </location>
</feature>
<feature type="domain" description="SAS-6 coiled-coil" evidence="10">
    <location>
        <begin position="267"/>
        <end position="296"/>
    </location>
</feature>